<evidence type="ECO:0000259" key="5">
    <source>
        <dbReference type="PROSITE" id="PS50887"/>
    </source>
</evidence>
<evidence type="ECO:0000259" key="4">
    <source>
        <dbReference type="PROSITE" id="PS50883"/>
    </source>
</evidence>
<dbReference type="Pfam" id="PF07494">
    <property type="entry name" value="Reg_prop"/>
    <property type="match status" value="3"/>
</dbReference>
<dbReference type="SUPFAM" id="SSF55073">
    <property type="entry name" value="Nucleotide cyclase"/>
    <property type="match status" value="1"/>
</dbReference>
<feature type="domain" description="GGDEF" evidence="5">
    <location>
        <begin position="859"/>
        <end position="992"/>
    </location>
</feature>
<dbReference type="InterPro" id="IPR052155">
    <property type="entry name" value="Biofilm_reg_signaling"/>
</dbReference>
<evidence type="ECO:0000256" key="3">
    <source>
        <dbReference type="SAM" id="SignalP"/>
    </source>
</evidence>
<dbReference type="InterPro" id="IPR029787">
    <property type="entry name" value="Nucleotide_cyclase"/>
</dbReference>
<keyword evidence="7" id="KW-1185">Reference proteome</keyword>
<dbReference type="Pfam" id="PF00990">
    <property type="entry name" value="GGDEF"/>
    <property type="match status" value="1"/>
</dbReference>
<dbReference type="EMBL" id="CP036200">
    <property type="protein sequence ID" value="QBF82179.1"/>
    <property type="molecule type" value="Genomic_DNA"/>
</dbReference>
<dbReference type="PROSITE" id="PS50887">
    <property type="entry name" value="GGDEF"/>
    <property type="match status" value="1"/>
</dbReference>
<gene>
    <name evidence="6" type="ORF">EXU30_05290</name>
</gene>
<name>A0A411PF16_9GAMM</name>
<dbReference type="NCBIfam" id="TIGR00254">
    <property type="entry name" value="GGDEF"/>
    <property type="match status" value="1"/>
</dbReference>
<dbReference type="GO" id="GO:0003824">
    <property type="term" value="F:catalytic activity"/>
    <property type="evidence" value="ECO:0007669"/>
    <property type="project" value="UniProtKB-ARBA"/>
</dbReference>
<accession>A0A411PF16</accession>
<dbReference type="Gene3D" id="2.60.40.10">
    <property type="entry name" value="Immunoglobulins"/>
    <property type="match status" value="1"/>
</dbReference>
<dbReference type="PANTHER" id="PTHR44757:SF2">
    <property type="entry name" value="BIOFILM ARCHITECTURE MAINTENANCE PROTEIN MBAA"/>
    <property type="match status" value="1"/>
</dbReference>
<dbReference type="Gene3D" id="2.130.10.10">
    <property type="entry name" value="YVTN repeat-like/Quinoprotein amine dehydrogenase"/>
    <property type="match status" value="3"/>
</dbReference>
<dbReference type="InterPro" id="IPR043128">
    <property type="entry name" value="Rev_trsase/Diguanyl_cyclase"/>
</dbReference>
<dbReference type="RefSeq" id="WP_130598151.1">
    <property type="nucleotide sequence ID" value="NZ_CP036200.1"/>
</dbReference>
<keyword evidence="2" id="KW-1133">Transmembrane helix</keyword>
<dbReference type="SUPFAM" id="SSF141868">
    <property type="entry name" value="EAL domain-like"/>
    <property type="match status" value="1"/>
</dbReference>
<evidence type="ECO:0000256" key="1">
    <source>
        <dbReference type="ARBA" id="ARBA00001946"/>
    </source>
</evidence>
<dbReference type="KEGG" id="smai:EXU30_05290"/>
<comment type="cofactor">
    <cofactor evidence="1">
        <name>Mg(2+)</name>
        <dbReference type="ChEBI" id="CHEBI:18420"/>
    </cofactor>
</comment>
<protein>
    <submittedName>
        <fullName evidence="6">EAL domain-containing protein</fullName>
    </submittedName>
</protein>
<dbReference type="InterPro" id="IPR011110">
    <property type="entry name" value="Reg_prop"/>
</dbReference>
<evidence type="ECO:0000313" key="7">
    <source>
        <dbReference type="Proteomes" id="UP000291106"/>
    </source>
</evidence>
<dbReference type="InterPro" id="IPR015943">
    <property type="entry name" value="WD40/YVTN_repeat-like_dom_sf"/>
</dbReference>
<dbReference type="Pfam" id="PF00563">
    <property type="entry name" value="EAL"/>
    <property type="match status" value="1"/>
</dbReference>
<sequence>MFKTKLSFCLFVISLFCGLTHLAQAKQYSLEQINVSEGLPSTLINKIFQQQNGYLWFASDGGVSRFDGINFVHYRFSPDEPRHISNNFVNEIVEDEQGNLWFATEDGLNKLLPDGSIEIYYQGHNGLPSSWITDIYIDSKKQMWLGTGAGLAKANPDGSYTTFKLLHQTEDNQPNYYNSTIYSIVEDDNGAIWAGTDIGLAILKPGKSELVLFKEQDSSYYLDTYEAPKQTQFFGDYFLTAQKHENGKLLFGTQYSGLLILDPDTGKVDQYSATGSRIQGRFIPNNTIEAITQKNASEYWLSTNSGAIKLNIDTGEFEHIEPIPFEPTSLPSKYVNHIFIDNAGITWFATNQGVAFYSPLRDAGVFYKPRPLDTQLSASTAFSFAVQNENILYAATEGGLDRILLDEQISLLDPLKKFFEDNKTEVWGVRTDKLGNLWLAHPYGLTRIKGDKVDHYSSAEDNKHGFPEREFYTAEPDNKGGVWITGYMMGALYFHPENNILNSYLDDINALYLLGGNFSFQTIIAQDGKLWLATTNGVFVVTPGKEGFEHISFGSAQENIRVGGLFQSQDGAIWAATLGLGLAKIVVDESSETGFSIEYFNQDHGLADNRLKAVVGDKQGRLWLTSQQDLVMFNPKTQRFVHYPSLFNERNLNFSESALTITEKYLIAGSNRGVLQVDINKLTYNRFEPKVHITSAIIAGNDYHQVNNQDGSPLTFDYDQNVVQFAFAALDYTEPARNQYRYQLMGFDNDWIDAQSTPQAMYTNLPPGKYTFRVQGSNSDGIWSPYQANFSFTIKQPWWLYTLFILASIIVLMTCLYVVNRFRQINELKMRANYDTLTGLANRYFFNQTLDRTLSNETQSGAVVFIDLDHFKEVNDTLGHDVGDELIIQVGKRLKHTIKQQDTLARLGGDEFAIIINGPLEQENLIKIAQRLKEAMAAGYLINDNWINSSASIGIARFPEDGADSKTLLKHADTAMYAAKNQGRNDIYFFNQALSDALMERLSIKQKLADAITEQQFKLYYQPKLSLPHQHIVGFEGLLRWHHPEDGFIAPDKFIPEAEQSGQIIEIGLWVLEQACIQGKAWDDAGLLQTNLSINISPVQLNHATIVEDIEQILAKTGFAPNKLELEITESILIENVELAKTLLSRLKAIGVRVALDDFGKGYSSLNYLTQFPIDTLKIDKGFMDAVLQSPENHLVLKNIINLGNELNLDVVAEGVETQAQLNLLLQYQCHCAQGYLFNPPMPVDKIIPLLNPVALSS</sequence>
<dbReference type="SMART" id="SM00267">
    <property type="entry name" value="GGDEF"/>
    <property type="match status" value="1"/>
</dbReference>
<organism evidence="6 7">
    <name type="scientific">Shewanella maritima</name>
    <dbReference type="NCBI Taxonomy" id="2520507"/>
    <lineage>
        <taxon>Bacteria</taxon>
        <taxon>Pseudomonadati</taxon>
        <taxon>Pseudomonadota</taxon>
        <taxon>Gammaproteobacteria</taxon>
        <taxon>Alteromonadales</taxon>
        <taxon>Shewanellaceae</taxon>
        <taxon>Shewanella</taxon>
    </lineage>
</organism>
<dbReference type="Pfam" id="PF07495">
    <property type="entry name" value="Y_Y_Y"/>
    <property type="match status" value="1"/>
</dbReference>
<feature type="domain" description="EAL" evidence="4">
    <location>
        <begin position="1001"/>
        <end position="1255"/>
    </location>
</feature>
<dbReference type="SUPFAM" id="SSF63829">
    <property type="entry name" value="Calcium-dependent phosphotriesterase"/>
    <property type="match status" value="3"/>
</dbReference>
<feature type="signal peptide" evidence="3">
    <location>
        <begin position="1"/>
        <end position="25"/>
    </location>
</feature>
<dbReference type="InterPro" id="IPR000160">
    <property type="entry name" value="GGDEF_dom"/>
</dbReference>
<evidence type="ECO:0000313" key="6">
    <source>
        <dbReference type="EMBL" id="QBF82179.1"/>
    </source>
</evidence>
<evidence type="ECO:0000256" key="2">
    <source>
        <dbReference type="SAM" id="Phobius"/>
    </source>
</evidence>
<dbReference type="InterPro" id="IPR011123">
    <property type="entry name" value="Y_Y_Y"/>
</dbReference>
<dbReference type="OrthoDB" id="9804951at2"/>
<keyword evidence="3" id="KW-0732">Signal</keyword>
<proteinExistence type="predicted"/>
<dbReference type="CDD" id="cd01949">
    <property type="entry name" value="GGDEF"/>
    <property type="match status" value="1"/>
</dbReference>
<dbReference type="AlphaFoldDB" id="A0A411PF16"/>
<dbReference type="Proteomes" id="UP000291106">
    <property type="component" value="Chromosome"/>
</dbReference>
<dbReference type="InterPro" id="IPR001633">
    <property type="entry name" value="EAL_dom"/>
</dbReference>
<keyword evidence="2" id="KW-0812">Transmembrane</keyword>
<dbReference type="InterPro" id="IPR035919">
    <property type="entry name" value="EAL_sf"/>
</dbReference>
<feature type="chain" id="PRO_5019281027" evidence="3">
    <location>
        <begin position="26"/>
        <end position="1258"/>
    </location>
</feature>
<dbReference type="CDD" id="cd01948">
    <property type="entry name" value="EAL"/>
    <property type="match status" value="1"/>
</dbReference>
<dbReference type="InterPro" id="IPR013783">
    <property type="entry name" value="Ig-like_fold"/>
</dbReference>
<dbReference type="FunFam" id="3.30.70.270:FF:000001">
    <property type="entry name" value="Diguanylate cyclase domain protein"/>
    <property type="match status" value="1"/>
</dbReference>
<dbReference type="PROSITE" id="PS50883">
    <property type="entry name" value="EAL"/>
    <property type="match status" value="1"/>
</dbReference>
<dbReference type="Gene3D" id="3.20.20.450">
    <property type="entry name" value="EAL domain"/>
    <property type="match status" value="1"/>
</dbReference>
<feature type="transmembrane region" description="Helical" evidence="2">
    <location>
        <begin position="798"/>
        <end position="819"/>
    </location>
</feature>
<dbReference type="Gene3D" id="3.30.70.270">
    <property type="match status" value="1"/>
</dbReference>
<dbReference type="SMART" id="SM00052">
    <property type="entry name" value="EAL"/>
    <property type="match status" value="1"/>
</dbReference>
<dbReference type="PANTHER" id="PTHR44757">
    <property type="entry name" value="DIGUANYLATE CYCLASE DGCP"/>
    <property type="match status" value="1"/>
</dbReference>
<keyword evidence="2" id="KW-0472">Membrane</keyword>
<reference evidence="6 7" key="1">
    <citation type="submission" date="2019-02" db="EMBL/GenBank/DDBJ databases">
        <title>Shewanella sp. D4-2 isolated from Dokdo Island.</title>
        <authorList>
            <person name="Baek K."/>
        </authorList>
    </citation>
    <scope>NUCLEOTIDE SEQUENCE [LARGE SCALE GENOMIC DNA]</scope>
    <source>
        <strain evidence="6 7">D4-2</strain>
    </source>
</reference>